<dbReference type="EMBL" id="CP017708">
    <property type="protein sequence ID" value="WAN69537.1"/>
    <property type="molecule type" value="Genomic_DNA"/>
</dbReference>
<sequence>MCSPLSPHTTPSPHTLLLVPCSLFPVPCSLFPAPCSLLPAPYRIQKYYNYQTLSKDW</sequence>
<proteinExistence type="predicted"/>
<name>A0A9Q9STU1_MOOP1</name>
<dbReference type="AlphaFoldDB" id="A0A9Q9STU1"/>
<gene>
    <name evidence="1" type="ORF">BJP36_36205</name>
</gene>
<protein>
    <submittedName>
        <fullName evidence="1">Uncharacterized protein</fullName>
    </submittedName>
</protein>
<evidence type="ECO:0000313" key="1">
    <source>
        <dbReference type="EMBL" id="WAN69537.1"/>
    </source>
</evidence>
<dbReference type="Proteomes" id="UP000176944">
    <property type="component" value="Chromosome"/>
</dbReference>
<reference evidence="1" key="2">
    <citation type="submission" date="2022-10" db="EMBL/GenBank/DDBJ databases">
        <authorList>
            <person name="Ngo T.-E."/>
        </authorList>
    </citation>
    <scope>NUCLEOTIDE SEQUENCE</scope>
    <source>
        <strain evidence="1">JHB</strain>
    </source>
</reference>
<organism evidence="1">
    <name type="scientific">Moorena producens (strain JHB)</name>
    <dbReference type="NCBI Taxonomy" id="1454205"/>
    <lineage>
        <taxon>Bacteria</taxon>
        <taxon>Bacillati</taxon>
        <taxon>Cyanobacteriota</taxon>
        <taxon>Cyanophyceae</taxon>
        <taxon>Coleofasciculales</taxon>
        <taxon>Coleofasciculaceae</taxon>
        <taxon>Moorena</taxon>
    </lineage>
</organism>
<reference evidence="1" key="1">
    <citation type="journal article" date="2017" name="Proc. Natl. Acad. Sci. U.S.A.">
        <title>Comparative genomics uncovers the prolific and distinctive metabolic potential of the cyanobacterial genus Moorea.</title>
        <authorList>
            <person name="Leao T."/>
            <person name="Castelao G."/>
            <person name="Korobeynikov A."/>
            <person name="Monroe E.A."/>
            <person name="Podell S."/>
            <person name="Glukhov E."/>
            <person name="Allen E.E."/>
            <person name="Gerwick W.H."/>
            <person name="Gerwick L."/>
        </authorList>
    </citation>
    <scope>NUCLEOTIDE SEQUENCE</scope>
    <source>
        <strain evidence="1">JHB</strain>
    </source>
</reference>
<accession>A0A9Q9STU1</accession>